<keyword evidence="5" id="KW-0378">Hydrolase</keyword>
<reference evidence="11" key="1">
    <citation type="submission" date="2021-01" db="EMBL/GenBank/DDBJ databases">
        <authorList>
            <person name="Corre E."/>
            <person name="Pelletier E."/>
            <person name="Niang G."/>
            <person name="Scheremetjew M."/>
            <person name="Finn R."/>
            <person name="Kale V."/>
            <person name="Holt S."/>
            <person name="Cochrane G."/>
            <person name="Meng A."/>
            <person name="Brown T."/>
            <person name="Cohen L."/>
        </authorList>
    </citation>
    <scope>NUCLEOTIDE SEQUENCE</scope>
    <source>
        <strain evidence="11">CCMP3105</strain>
    </source>
</reference>
<dbReference type="GO" id="GO:0008270">
    <property type="term" value="F:zinc ion binding"/>
    <property type="evidence" value="ECO:0007669"/>
    <property type="project" value="InterPro"/>
</dbReference>
<keyword evidence="6" id="KW-0862">Zinc</keyword>
<dbReference type="PANTHER" id="PTHR11705">
    <property type="entry name" value="PROTEASE FAMILY M14 CARBOXYPEPTIDASE A,B"/>
    <property type="match status" value="1"/>
</dbReference>
<dbReference type="EMBL" id="HBNR01044872">
    <property type="protein sequence ID" value="CAE4605633.1"/>
    <property type="molecule type" value="Transcribed_RNA"/>
</dbReference>
<dbReference type="PROSITE" id="PS00132">
    <property type="entry name" value="CARBOXYPEPT_ZN_1"/>
    <property type="match status" value="1"/>
</dbReference>
<evidence type="ECO:0000256" key="3">
    <source>
        <dbReference type="ARBA" id="ARBA00022670"/>
    </source>
</evidence>
<accession>A0A7S4VVP1</accession>
<name>A0A7S4VVP1_9DINO</name>
<protein>
    <recommendedName>
        <fullName evidence="10">Peptidase M14 domain-containing protein</fullName>
    </recommendedName>
</protein>
<dbReference type="Pfam" id="PF00246">
    <property type="entry name" value="Peptidase_M14"/>
    <property type="match status" value="1"/>
</dbReference>
<proteinExistence type="inferred from homology"/>
<keyword evidence="3" id="KW-0645">Protease</keyword>
<keyword evidence="4" id="KW-0479">Metal-binding</keyword>
<organism evidence="11">
    <name type="scientific">Alexandrium monilatum</name>
    <dbReference type="NCBI Taxonomy" id="311494"/>
    <lineage>
        <taxon>Eukaryota</taxon>
        <taxon>Sar</taxon>
        <taxon>Alveolata</taxon>
        <taxon>Dinophyceae</taxon>
        <taxon>Gonyaulacales</taxon>
        <taxon>Pyrocystaceae</taxon>
        <taxon>Alexandrium</taxon>
    </lineage>
</organism>
<dbReference type="InterPro" id="IPR000834">
    <property type="entry name" value="Peptidase_M14"/>
</dbReference>
<feature type="active site" description="Proton donor/acceptor" evidence="8">
    <location>
        <position position="405"/>
    </location>
</feature>
<keyword evidence="7" id="KW-0482">Metalloprotease</keyword>
<evidence type="ECO:0000256" key="2">
    <source>
        <dbReference type="ARBA" id="ARBA00005988"/>
    </source>
</evidence>
<evidence type="ECO:0000256" key="1">
    <source>
        <dbReference type="ARBA" id="ARBA00001947"/>
    </source>
</evidence>
<feature type="domain" description="Peptidase M14" evidence="10">
    <location>
        <begin position="150"/>
        <end position="444"/>
    </location>
</feature>
<comment type="similarity">
    <text evidence="2 8">Belongs to the peptidase M14 family.</text>
</comment>
<evidence type="ECO:0000256" key="6">
    <source>
        <dbReference type="ARBA" id="ARBA00022833"/>
    </source>
</evidence>
<dbReference type="SMART" id="SM00631">
    <property type="entry name" value="Zn_pept"/>
    <property type="match status" value="1"/>
</dbReference>
<evidence type="ECO:0000259" key="10">
    <source>
        <dbReference type="PROSITE" id="PS52035"/>
    </source>
</evidence>
<dbReference type="PROSITE" id="PS52035">
    <property type="entry name" value="PEPTIDASE_M14"/>
    <property type="match status" value="1"/>
</dbReference>
<evidence type="ECO:0000256" key="5">
    <source>
        <dbReference type="ARBA" id="ARBA00022801"/>
    </source>
</evidence>
<feature type="signal peptide" evidence="9">
    <location>
        <begin position="1"/>
        <end position="28"/>
    </location>
</feature>
<gene>
    <name evidence="11" type="ORF">AMON00008_LOCUS31230</name>
</gene>
<dbReference type="InterPro" id="IPR057246">
    <property type="entry name" value="CARBOXYPEPT_ZN_1"/>
</dbReference>
<evidence type="ECO:0000256" key="8">
    <source>
        <dbReference type="PROSITE-ProRule" id="PRU01379"/>
    </source>
</evidence>
<evidence type="ECO:0000256" key="9">
    <source>
        <dbReference type="SAM" id="SignalP"/>
    </source>
</evidence>
<evidence type="ECO:0000256" key="4">
    <source>
        <dbReference type="ARBA" id="ARBA00022723"/>
    </source>
</evidence>
<dbReference type="SUPFAM" id="SSF53187">
    <property type="entry name" value="Zn-dependent exopeptidases"/>
    <property type="match status" value="1"/>
</dbReference>
<comment type="cofactor">
    <cofactor evidence="1">
        <name>Zn(2+)</name>
        <dbReference type="ChEBI" id="CHEBI:29105"/>
    </cofactor>
</comment>
<dbReference type="AlphaFoldDB" id="A0A7S4VVP1"/>
<dbReference type="PANTHER" id="PTHR11705:SF143">
    <property type="entry name" value="SLL0236 PROTEIN"/>
    <property type="match status" value="1"/>
</dbReference>
<sequence>MGGEWMPRRTPMRPGGLLAVWFFSRAASLRNLQPQDPFSAYDGHDLLQVTACNASALGELRQALDSASCRVLTEPGELVLPREVGCAAAQVTCPPEARLRGHGIELLVEGAAGEAMRRRGAMHLTMPMDHDSQTSLRRQPLPTGSTFYEHFRDYDDIQAHLRNLVNASNGVAKLVELMPFTVHGRRILTVRLVGKRWKPGAPRLIFSYTLHAREWISAMAGVYAVEEALADAAANPEAYAELSITFVPVSNPDGFVYSATSDRFWRKNRARYSGGTGVDLNRNFKFQWAQHVTGPGLVPDVFPGPFPASERETQALQHLTEEAPLSVHLDFHSCGGFILGPWAYTLHDHPRRKEIVELGSAMQKAIFSHEGSTYEFCTGNSCLYPVSGAFSDFSTAVGGLGFTVEMRPLVGRFASYADFIPAPSTILPNAKENYNAVQAAIRWAVKAHGGRARP</sequence>
<dbReference type="GO" id="GO:0004181">
    <property type="term" value="F:metallocarboxypeptidase activity"/>
    <property type="evidence" value="ECO:0007669"/>
    <property type="project" value="InterPro"/>
</dbReference>
<keyword evidence="9" id="KW-0732">Signal</keyword>
<dbReference type="Gene3D" id="3.40.630.10">
    <property type="entry name" value="Zn peptidases"/>
    <property type="match status" value="1"/>
</dbReference>
<evidence type="ECO:0000313" key="11">
    <source>
        <dbReference type="EMBL" id="CAE4605633.1"/>
    </source>
</evidence>
<feature type="chain" id="PRO_5030995304" description="Peptidase M14 domain-containing protein" evidence="9">
    <location>
        <begin position="29"/>
        <end position="454"/>
    </location>
</feature>
<dbReference type="GO" id="GO:0005615">
    <property type="term" value="C:extracellular space"/>
    <property type="evidence" value="ECO:0007669"/>
    <property type="project" value="TreeGrafter"/>
</dbReference>
<dbReference type="GO" id="GO:0006508">
    <property type="term" value="P:proteolysis"/>
    <property type="evidence" value="ECO:0007669"/>
    <property type="project" value="UniProtKB-KW"/>
</dbReference>
<evidence type="ECO:0000256" key="7">
    <source>
        <dbReference type="ARBA" id="ARBA00023049"/>
    </source>
</evidence>